<sequence>MKRLSMLVALAAMVSLALIAGCATKPPSPAQIAAVACPSINAGVTLLKTFNAEMAAVPSSAGFATKAQADLTKYAPTIDAVCAAGATVTATNLSALKTQALPALGSIVGALPLTAAQQMQAQTILVAAETAMGLVGVVEQQIAAAKAAPVSASSAANP</sequence>
<evidence type="ECO:0008006" key="4">
    <source>
        <dbReference type="Google" id="ProtNLM"/>
    </source>
</evidence>
<proteinExistence type="predicted"/>
<name>A0ABW8J3W2_9GAMM</name>
<feature type="signal peptide" evidence="1">
    <location>
        <begin position="1"/>
        <end position="20"/>
    </location>
</feature>
<evidence type="ECO:0000313" key="3">
    <source>
        <dbReference type="Proteomes" id="UP001620339"/>
    </source>
</evidence>
<dbReference type="EMBL" id="JADIKK010000008">
    <property type="protein sequence ID" value="MFK2876908.1"/>
    <property type="molecule type" value="Genomic_DNA"/>
</dbReference>
<reference evidence="2 3" key="1">
    <citation type="submission" date="2020-10" db="EMBL/GenBank/DDBJ databases">
        <title>Phylogeny of dyella-like bacteria.</title>
        <authorList>
            <person name="Fu J."/>
        </authorList>
    </citation>
    <scope>NUCLEOTIDE SEQUENCE [LARGE SCALE GENOMIC DNA]</scope>
    <source>
        <strain evidence="2 3">KACC 19113</strain>
    </source>
</reference>
<dbReference type="Proteomes" id="UP001620339">
    <property type="component" value="Unassembled WGS sequence"/>
</dbReference>
<keyword evidence="3" id="KW-1185">Reference proteome</keyword>
<accession>A0ABW8J3W2</accession>
<gene>
    <name evidence="2" type="ORF">ISP25_07500</name>
</gene>
<comment type="caution">
    <text evidence="2">The sequence shown here is derived from an EMBL/GenBank/DDBJ whole genome shotgun (WGS) entry which is preliminary data.</text>
</comment>
<dbReference type="RefSeq" id="WP_404612911.1">
    <property type="nucleotide sequence ID" value="NZ_JADIKK010000008.1"/>
</dbReference>
<feature type="chain" id="PRO_5045616964" description="Lipoprotein" evidence="1">
    <location>
        <begin position="21"/>
        <end position="158"/>
    </location>
</feature>
<dbReference type="PROSITE" id="PS51257">
    <property type="entry name" value="PROKAR_LIPOPROTEIN"/>
    <property type="match status" value="1"/>
</dbReference>
<evidence type="ECO:0000256" key="1">
    <source>
        <dbReference type="SAM" id="SignalP"/>
    </source>
</evidence>
<keyword evidence="1" id="KW-0732">Signal</keyword>
<protein>
    <recommendedName>
        <fullName evidence="4">Lipoprotein</fullName>
    </recommendedName>
</protein>
<evidence type="ECO:0000313" key="2">
    <source>
        <dbReference type="EMBL" id="MFK2876908.1"/>
    </source>
</evidence>
<organism evidence="2 3">
    <name type="scientific">Rhodanobacter hydrolyticus</name>
    <dbReference type="NCBI Taxonomy" id="2250595"/>
    <lineage>
        <taxon>Bacteria</taxon>
        <taxon>Pseudomonadati</taxon>
        <taxon>Pseudomonadota</taxon>
        <taxon>Gammaproteobacteria</taxon>
        <taxon>Lysobacterales</taxon>
        <taxon>Rhodanobacteraceae</taxon>
        <taxon>Rhodanobacter</taxon>
    </lineage>
</organism>